<evidence type="ECO:0000256" key="1">
    <source>
        <dbReference type="SAM" id="MobiDB-lite"/>
    </source>
</evidence>
<dbReference type="PANTHER" id="PTHR28004:SF2">
    <property type="entry name" value="D-SERINE DEHYDRATASE"/>
    <property type="match status" value="1"/>
</dbReference>
<dbReference type="PANTHER" id="PTHR28004">
    <property type="entry name" value="ZGC:162816-RELATED"/>
    <property type="match status" value="1"/>
</dbReference>
<dbReference type="InterPro" id="IPR051466">
    <property type="entry name" value="D-amino_acid_metab_enzyme"/>
</dbReference>
<dbReference type="HOGENOM" id="CLU_042383_0_0_11"/>
<dbReference type="Pfam" id="PF01168">
    <property type="entry name" value="Ala_racemase_N"/>
    <property type="match status" value="1"/>
</dbReference>
<organism evidence="3 4">
    <name type="scientific">Cryptosporangium arvum DSM 44712</name>
    <dbReference type="NCBI Taxonomy" id="927661"/>
    <lineage>
        <taxon>Bacteria</taxon>
        <taxon>Bacillati</taxon>
        <taxon>Actinomycetota</taxon>
        <taxon>Actinomycetes</taxon>
        <taxon>Cryptosporangiales</taxon>
        <taxon>Cryptosporangiaceae</taxon>
        <taxon>Cryptosporangium</taxon>
    </lineage>
</organism>
<feature type="domain" description="Alanine racemase N-terminal" evidence="2">
    <location>
        <begin position="119"/>
        <end position="374"/>
    </location>
</feature>
<dbReference type="InterPro" id="IPR001608">
    <property type="entry name" value="Ala_racemase_N"/>
</dbReference>
<feature type="region of interest" description="Disordered" evidence="1">
    <location>
        <begin position="1"/>
        <end position="95"/>
    </location>
</feature>
<dbReference type="AlphaFoldDB" id="A0A010ZMI3"/>
<dbReference type="CDD" id="cd06813">
    <property type="entry name" value="PLPDE_III_DSD_D-TA_like_2"/>
    <property type="match status" value="1"/>
</dbReference>
<dbReference type="Gene3D" id="2.40.37.20">
    <property type="entry name" value="D-serine dehydratase-like domain"/>
    <property type="match status" value="1"/>
</dbReference>
<dbReference type="Gene3D" id="3.20.20.10">
    <property type="entry name" value="Alanine racemase"/>
    <property type="match status" value="1"/>
</dbReference>
<dbReference type="EMBL" id="JFBT01000001">
    <property type="protein sequence ID" value="EXG79879.1"/>
    <property type="molecule type" value="Genomic_DNA"/>
</dbReference>
<gene>
    <name evidence="3" type="ORF">CryarDRAFT_0930</name>
</gene>
<name>A0A010ZMI3_9ACTN</name>
<reference evidence="3 4" key="1">
    <citation type="submission" date="2013-07" db="EMBL/GenBank/DDBJ databases">
        <authorList>
            <consortium name="DOE Joint Genome Institute"/>
            <person name="Eisen J."/>
            <person name="Huntemann M."/>
            <person name="Han J."/>
            <person name="Chen A."/>
            <person name="Kyrpides N."/>
            <person name="Mavromatis K."/>
            <person name="Markowitz V."/>
            <person name="Palaniappan K."/>
            <person name="Ivanova N."/>
            <person name="Schaumberg A."/>
            <person name="Pati A."/>
            <person name="Liolios K."/>
            <person name="Nordberg H.P."/>
            <person name="Cantor M.N."/>
            <person name="Hua S.X."/>
            <person name="Woyke T."/>
        </authorList>
    </citation>
    <scope>NUCLEOTIDE SEQUENCE [LARGE SCALE GENOMIC DNA]</scope>
    <source>
        <strain evidence="3 4">DSM 44712</strain>
    </source>
</reference>
<evidence type="ECO:0000313" key="3">
    <source>
        <dbReference type="EMBL" id="EXG79879.1"/>
    </source>
</evidence>
<dbReference type="OrthoDB" id="2445260at2"/>
<sequence length="499" mass="53729">MARPGDPPSELPGQEGFSDPLDAPDDRPTVPVEAAEPAPDRTSAPITQRRRRPARHDFGTPQEAETGVRVASSARADHAPYTPEPVGETDPPRSTTPEAIFARLEAATAHLEPPFAVLDRTAFRANAVALTRRAAGTPIRIASKSLRCRTALIEALSLDGFAGVLAYALPEALWLAEGDGASAFSDVVVAYPTANRAALAQLIRSARLVERVTLMIDSVDHLDLIDQIAPPGRRPELQVCLDLDASLKLGRFHLGVRRSPVHTAADAAVLARRVALRKGFRITGLMSYEAQIAGVGDNPGRFLRALAVRWMQRRSWADLLERRAKMVEAVRSTLEQVNRPPLRFVNAGGTGSIEKTAADPSVTEVAAGSGLYGPTLFDTYRAFTPRPAAMFATQVVRRPARGWVTVAGGGWVASGEPGPDRVPTPVYPPGLTFSPTEMAGEVQTPLQGEATAYLKLGDRVWFRHAKAGELCEHVDVLHVVDGDRVVDVVPTYRGEGKAF</sequence>
<comment type="caution">
    <text evidence="3">The sequence shown here is derived from an EMBL/GenBank/DDBJ whole genome shotgun (WGS) entry which is preliminary data.</text>
</comment>
<proteinExistence type="predicted"/>
<dbReference type="Proteomes" id="UP000021053">
    <property type="component" value="Unassembled WGS sequence"/>
</dbReference>
<evidence type="ECO:0000313" key="4">
    <source>
        <dbReference type="Proteomes" id="UP000021053"/>
    </source>
</evidence>
<feature type="compositionally biased region" description="Pro residues" evidence="1">
    <location>
        <begin position="1"/>
        <end position="10"/>
    </location>
</feature>
<dbReference type="InterPro" id="IPR029066">
    <property type="entry name" value="PLP-binding_barrel"/>
</dbReference>
<keyword evidence="4" id="KW-1185">Reference proteome</keyword>
<dbReference type="RefSeq" id="WP_084700061.1">
    <property type="nucleotide sequence ID" value="NZ_KK073874.1"/>
</dbReference>
<dbReference type="InterPro" id="IPR042208">
    <property type="entry name" value="D-ser_dehydrat-like_sf"/>
</dbReference>
<dbReference type="SUPFAM" id="SSF51419">
    <property type="entry name" value="PLP-binding barrel"/>
    <property type="match status" value="1"/>
</dbReference>
<dbReference type="GO" id="GO:0008721">
    <property type="term" value="F:D-serine ammonia-lyase activity"/>
    <property type="evidence" value="ECO:0007669"/>
    <property type="project" value="TreeGrafter"/>
</dbReference>
<dbReference type="PATRIC" id="fig|927661.3.peg.914"/>
<dbReference type="GO" id="GO:0036088">
    <property type="term" value="P:D-serine catabolic process"/>
    <property type="evidence" value="ECO:0007669"/>
    <property type="project" value="TreeGrafter"/>
</dbReference>
<protein>
    <submittedName>
        <fullName evidence="3">Putative amino acid aldolase or racemase</fullName>
    </submittedName>
</protein>
<evidence type="ECO:0000259" key="2">
    <source>
        <dbReference type="Pfam" id="PF01168"/>
    </source>
</evidence>
<accession>A0A010ZMI3</accession>